<dbReference type="PANTHER" id="PTHR37461:SF1">
    <property type="entry name" value="ANTI-SIGMA-K FACTOR RSKA"/>
    <property type="match status" value="1"/>
</dbReference>
<reference evidence="4" key="2">
    <citation type="submission" date="2014-07" db="EMBL/GenBank/DDBJ databases">
        <title>Genome sequence of Mangrovimonas yunxiaonensis.</title>
        <authorList>
            <person name="Li Y."/>
            <person name="Zheng T."/>
        </authorList>
    </citation>
    <scope>NUCLEOTIDE SEQUENCE [LARGE SCALE GENOMIC DNA]</scope>
    <source>
        <strain evidence="4">LY01</strain>
    </source>
</reference>
<comment type="caution">
    <text evidence="3">The sequence shown here is derived from an EMBL/GenBank/DDBJ whole genome shotgun (WGS) entry which is preliminary data.</text>
</comment>
<sequence length="268" mass="30404">MNDKITTFLSSGLLEKYLLGETSSGETEMVETYIAKHPEVAQAYNTLQDNLEVIAKYHAVEAPKTILHNVLDALDDTPVRTLTTKSRSVRVSKKWFKYAIAASFAAVAFATLSVMLYQQNQALKHENQTVVDEIFDLRNDIDNNNNKLDDLMRQFMKLNNPDTEKYVLRGNDRAKNLKTVAYINAKDKTSMIDVISLPKLPEHQTYQIWAEVQDRMVNLGILDEADRKLKNIPYMEDALGLTITIEDKANTDATTSENEVAEISLQKK</sequence>
<evidence type="ECO:0000313" key="3">
    <source>
        <dbReference type="EMBL" id="KFB00423.1"/>
    </source>
</evidence>
<dbReference type="PANTHER" id="PTHR37461">
    <property type="entry name" value="ANTI-SIGMA-K FACTOR RSKA"/>
    <property type="match status" value="1"/>
</dbReference>
<dbReference type="eggNOG" id="COG5343">
    <property type="taxonomic scope" value="Bacteria"/>
</dbReference>
<dbReference type="GO" id="GO:0005886">
    <property type="term" value="C:plasma membrane"/>
    <property type="evidence" value="ECO:0007669"/>
    <property type="project" value="InterPro"/>
</dbReference>
<evidence type="ECO:0000259" key="2">
    <source>
        <dbReference type="Pfam" id="PF10099"/>
    </source>
</evidence>
<protein>
    <submittedName>
        <fullName evidence="3">RNA polymerase subunit sigma-70</fullName>
    </submittedName>
</protein>
<dbReference type="GO" id="GO:0006417">
    <property type="term" value="P:regulation of translation"/>
    <property type="evidence" value="ECO:0007669"/>
    <property type="project" value="TreeGrafter"/>
</dbReference>
<dbReference type="GO" id="GO:0016989">
    <property type="term" value="F:sigma factor antagonist activity"/>
    <property type="evidence" value="ECO:0007669"/>
    <property type="project" value="TreeGrafter"/>
</dbReference>
<feature type="transmembrane region" description="Helical" evidence="1">
    <location>
        <begin position="95"/>
        <end position="117"/>
    </location>
</feature>
<dbReference type="InterPro" id="IPR051474">
    <property type="entry name" value="Anti-sigma-K/W_factor"/>
</dbReference>
<dbReference type="InterPro" id="IPR018764">
    <property type="entry name" value="RskA_C"/>
</dbReference>
<dbReference type="Proteomes" id="UP000028521">
    <property type="component" value="Unassembled WGS sequence"/>
</dbReference>
<dbReference type="RefSeq" id="WP_036121653.1">
    <property type="nucleotide sequence ID" value="NZ_BMET01000001.1"/>
</dbReference>
<evidence type="ECO:0000313" key="4">
    <source>
        <dbReference type="Proteomes" id="UP000028521"/>
    </source>
</evidence>
<proteinExistence type="predicted"/>
<dbReference type="STRING" id="1197477.IA57_08045"/>
<dbReference type="Pfam" id="PF10099">
    <property type="entry name" value="RskA_C"/>
    <property type="match status" value="1"/>
</dbReference>
<dbReference type="OrthoDB" id="1420916at2"/>
<accession>A0A084TI87</accession>
<dbReference type="AlphaFoldDB" id="A0A084TI87"/>
<name>A0A084TI87_9FLAO</name>
<keyword evidence="1" id="KW-1133">Transmembrane helix</keyword>
<evidence type="ECO:0000256" key="1">
    <source>
        <dbReference type="SAM" id="Phobius"/>
    </source>
</evidence>
<feature type="domain" description="Anti-sigma K factor RskA C-terminal" evidence="2">
    <location>
        <begin position="101"/>
        <end position="248"/>
    </location>
</feature>
<organism evidence="3 4">
    <name type="scientific">Mangrovimonas yunxiaonensis</name>
    <dbReference type="NCBI Taxonomy" id="1197477"/>
    <lineage>
        <taxon>Bacteria</taxon>
        <taxon>Pseudomonadati</taxon>
        <taxon>Bacteroidota</taxon>
        <taxon>Flavobacteriia</taxon>
        <taxon>Flavobacteriales</taxon>
        <taxon>Flavobacteriaceae</taxon>
        <taxon>Mangrovimonas</taxon>
    </lineage>
</organism>
<dbReference type="EMBL" id="JPFK01000007">
    <property type="protein sequence ID" value="KFB00423.1"/>
    <property type="molecule type" value="Genomic_DNA"/>
</dbReference>
<keyword evidence="4" id="KW-1185">Reference proteome</keyword>
<reference evidence="3 4" key="1">
    <citation type="journal article" date="2014" name="Genome Announc.">
        <title>Draft Genome Sequence of the Algicidal Bacterium Mangrovimonas yunxiaonensis Strain LY01.</title>
        <authorList>
            <person name="Li Y."/>
            <person name="Zhu H."/>
            <person name="Li C."/>
            <person name="Zhang H."/>
            <person name="Chen Z."/>
            <person name="Zheng W."/>
            <person name="Xu H."/>
            <person name="Zheng T."/>
        </authorList>
    </citation>
    <scope>NUCLEOTIDE SEQUENCE [LARGE SCALE GENOMIC DNA]</scope>
    <source>
        <strain evidence="3 4">LY01</strain>
    </source>
</reference>
<gene>
    <name evidence="3" type="ORF">IA57_08045</name>
</gene>
<keyword evidence="1" id="KW-0812">Transmembrane</keyword>
<keyword evidence="1" id="KW-0472">Membrane</keyword>